<accession>A0A7R8ZIA9</accession>
<feature type="transmembrane region" description="Helical" evidence="6">
    <location>
        <begin position="320"/>
        <end position="338"/>
    </location>
</feature>
<feature type="transmembrane region" description="Helical" evidence="6">
    <location>
        <begin position="403"/>
        <end position="422"/>
    </location>
</feature>
<evidence type="ECO:0000256" key="1">
    <source>
        <dbReference type="ARBA" id="ARBA00004141"/>
    </source>
</evidence>
<feature type="compositionally biased region" description="Polar residues" evidence="5">
    <location>
        <begin position="602"/>
        <end position="619"/>
    </location>
</feature>
<feature type="transmembrane region" description="Helical" evidence="6">
    <location>
        <begin position="484"/>
        <end position="503"/>
    </location>
</feature>
<keyword evidence="3 6" id="KW-1133">Transmembrane helix</keyword>
<sequence length="677" mass="75656">MPAEDSETHFLTMDTDSPVDVPGTPGPSKPRPCQNERCPILLAEQAKTNYSKQSTGSRKMSHFRLIGHHSRKMSRVSDLDESKELNSGDFDDLLPYVGEYGRYQQLLIWLVCLPACIPCGFHAFNQLFMADDYSTRTYSQCKMYNLNYDNLLERIEESGDNLTGLPNLHWPITTCKHGWAFNKTEIVSSVVIDFELVCDKSIYPTLALCVLNVGGIIGVYLFGTIADKLGRRIAFFLCLGTELLAGMVTALCPNFTSWLVCRFFVGLTIPAIYQIPFIIAIELVGPTYRAFITVMTCLYYTVGLLLLSGVAYTFRNWKTLCYVTTVPFFVYGGYWWVLPESPRWLLAKGKLEEACRVLKILARMNGKVLPKKFYIDLRETGKHLSTPGFCDLFKTPNMRKKTLLITMNWFANATVYVGLSYYGPAMGDNEYMSFFLSCVVEVPSYLLCWFLMEQWGRRWPMCIAMILGGACSLATVLMPTVRGVGIGLSSYLGGIGLCIIPFINYLGHHMLVMPLLIMGALSILGGIGGLWLPETYRAKLPQTVAEGEEFGKDMQFWECPCHKSDDESSEASSTIGGGIPLDTVLAENVEEGVLPSGVPQEKTATLGDTGSTPSPTLQKKITFEKDPPRNSPTSSVKRSDSSRKRKTGSFHERLVKRQPTVEIPINPDGSFAMTHWY</sequence>
<evidence type="ECO:0000256" key="4">
    <source>
        <dbReference type="ARBA" id="ARBA00023136"/>
    </source>
</evidence>
<evidence type="ECO:0000313" key="7">
    <source>
        <dbReference type="EMBL" id="CAD7222406.1"/>
    </source>
</evidence>
<feature type="transmembrane region" description="Helical" evidence="6">
    <location>
        <begin position="510"/>
        <end position="532"/>
    </location>
</feature>
<evidence type="ECO:0000256" key="6">
    <source>
        <dbReference type="SAM" id="Phobius"/>
    </source>
</evidence>
<dbReference type="GO" id="GO:0022857">
    <property type="term" value="F:transmembrane transporter activity"/>
    <property type="evidence" value="ECO:0007669"/>
    <property type="project" value="InterPro"/>
</dbReference>
<feature type="transmembrane region" description="Helical" evidence="6">
    <location>
        <begin position="202"/>
        <end position="222"/>
    </location>
</feature>
<dbReference type="EMBL" id="OB660055">
    <property type="protein sequence ID" value="CAD7222406.1"/>
    <property type="molecule type" value="Genomic_DNA"/>
</dbReference>
<feature type="transmembrane region" description="Helical" evidence="6">
    <location>
        <begin position="291"/>
        <end position="314"/>
    </location>
</feature>
<feature type="transmembrane region" description="Helical" evidence="6">
    <location>
        <begin position="263"/>
        <end position="284"/>
    </location>
</feature>
<feature type="region of interest" description="Disordered" evidence="5">
    <location>
        <begin position="1"/>
        <end position="35"/>
    </location>
</feature>
<feature type="region of interest" description="Disordered" evidence="5">
    <location>
        <begin position="594"/>
        <end position="677"/>
    </location>
</feature>
<dbReference type="PANTHER" id="PTHR24064">
    <property type="entry name" value="SOLUTE CARRIER FAMILY 22 MEMBER"/>
    <property type="match status" value="1"/>
</dbReference>
<name>A0A7R8ZIA9_9CRUS</name>
<organism evidence="7">
    <name type="scientific">Cyprideis torosa</name>
    <dbReference type="NCBI Taxonomy" id="163714"/>
    <lineage>
        <taxon>Eukaryota</taxon>
        <taxon>Metazoa</taxon>
        <taxon>Ecdysozoa</taxon>
        <taxon>Arthropoda</taxon>
        <taxon>Crustacea</taxon>
        <taxon>Oligostraca</taxon>
        <taxon>Ostracoda</taxon>
        <taxon>Podocopa</taxon>
        <taxon>Podocopida</taxon>
        <taxon>Cytherocopina</taxon>
        <taxon>Cytheroidea</taxon>
        <taxon>Cytherideidae</taxon>
        <taxon>Cyprideis</taxon>
    </lineage>
</organism>
<keyword evidence="2 6" id="KW-0812">Transmembrane</keyword>
<protein>
    <submittedName>
        <fullName evidence="7">Uncharacterized protein</fullName>
    </submittedName>
</protein>
<evidence type="ECO:0000256" key="2">
    <source>
        <dbReference type="ARBA" id="ARBA00022692"/>
    </source>
</evidence>
<gene>
    <name evidence="7" type="ORF">CTOB1V02_LOCUS415</name>
</gene>
<dbReference type="SUPFAM" id="SSF103473">
    <property type="entry name" value="MFS general substrate transporter"/>
    <property type="match status" value="1"/>
</dbReference>
<feature type="transmembrane region" description="Helical" evidence="6">
    <location>
        <begin position="434"/>
        <end position="452"/>
    </location>
</feature>
<dbReference type="OrthoDB" id="2544694at2759"/>
<feature type="transmembrane region" description="Helical" evidence="6">
    <location>
        <begin position="234"/>
        <end position="251"/>
    </location>
</feature>
<comment type="subcellular location">
    <subcellularLocation>
        <location evidence="1">Membrane</location>
        <topology evidence="1">Multi-pass membrane protein</topology>
    </subcellularLocation>
</comment>
<dbReference type="Gene3D" id="1.20.1250.20">
    <property type="entry name" value="MFS general substrate transporter like domains"/>
    <property type="match status" value="1"/>
</dbReference>
<dbReference type="GO" id="GO:0016020">
    <property type="term" value="C:membrane"/>
    <property type="evidence" value="ECO:0007669"/>
    <property type="project" value="UniProtKB-SubCell"/>
</dbReference>
<evidence type="ECO:0000256" key="5">
    <source>
        <dbReference type="SAM" id="MobiDB-lite"/>
    </source>
</evidence>
<dbReference type="Pfam" id="PF00083">
    <property type="entry name" value="Sugar_tr"/>
    <property type="match status" value="1"/>
</dbReference>
<feature type="transmembrane region" description="Helical" evidence="6">
    <location>
        <begin position="106"/>
        <end position="124"/>
    </location>
</feature>
<proteinExistence type="predicted"/>
<reference evidence="7" key="1">
    <citation type="submission" date="2020-11" db="EMBL/GenBank/DDBJ databases">
        <authorList>
            <person name="Tran Van P."/>
        </authorList>
    </citation>
    <scope>NUCLEOTIDE SEQUENCE</scope>
</reference>
<dbReference type="AlphaFoldDB" id="A0A7R8ZIA9"/>
<evidence type="ECO:0000256" key="3">
    <source>
        <dbReference type="ARBA" id="ARBA00022989"/>
    </source>
</evidence>
<feature type="transmembrane region" description="Helical" evidence="6">
    <location>
        <begin position="459"/>
        <end position="478"/>
    </location>
</feature>
<dbReference type="InterPro" id="IPR005828">
    <property type="entry name" value="MFS_sugar_transport-like"/>
</dbReference>
<dbReference type="InterPro" id="IPR036259">
    <property type="entry name" value="MFS_trans_sf"/>
</dbReference>
<dbReference type="CDD" id="cd17317">
    <property type="entry name" value="MFS_SLC22"/>
    <property type="match status" value="1"/>
</dbReference>
<keyword evidence="4 6" id="KW-0472">Membrane</keyword>